<gene>
    <name evidence="2" type="ORF">AbHVp030c</name>
</gene>
<dbReference type="EMBL" id="HM631981">
    <property type="protein sequence ID" value="ADL16664.1"/>
    <property type="molecule type" value="Genomic_DNA"/>
</dbReference>
<sequence>MAKRQADTAFSAEISHEDIFKQLVAFHHYEMDIKSLDFKFGGTKKKPFCLIEFYSGKDLVDTLPKLESRVEVVAKVGERMLICKEPAEKMSNRDVVKLIRHSRFKMSYGKDKVDGLDWSRVDLSGMELMNGFEMGVQEPPVKKARGSLKEEWRGFNTLKCETKEDARKILNFLIMKHQVKSVWIDDVTRDGTIHFVVKEGEKVKITNFVTPVKEVKKNTHEKNDESSNHVRDKSIFDQMKLSLRNNEVSADVSSNEIDESLLRLRNHVSKLKVSIPQDETAPLFDFFLLACAKTASLGLEECYIVLHGEIFINFLKVSDTNLTPYMAKMKERVNEIILIPSHNIIGKLSYNRIMIINPISFKPTGKNVLLVKRSQLLKVIKSSGIVSASNFIEAMTQLLDASIMDTMGMVVKGSYVDPDSAAVVPSTSSTPDPAQQETFQSALVPVVQMINQTFDTFLDKLEMRRVQERKEEQICRERENEARRKEEETRRKEEREEIERIRQEDIRRADEQRKQDMEQRVMEMKLDAEQRDREIKRQTEKHEREIQIQVQQREREFQMKMKAEAEQREREAEQRERELKLQAEQREREAEQRERELKLQAEQREREAEQRERELKLQTEQREREMKLQAEQRERDQIREEQRMQLLIKLMKESKQGPTTARPPADRVMYSESSKIVTDVVAFFADQTDETILHFKRTSKGLMGMRKNFLRSGKKEGVGSLLFLSSGKISTEELMTAIKKTNIISSSHNKVSTNNKADFFVELKRGLAYEKTWTPGQSEGFTAGDNQLINTL</sequence>
<feature type="region of interest" description="Disordered" evidence="1">
    <location>
        <begin position="474"/>
        <end position="498"/>
    </location>
</feature>
<accession>E0ADJ1</accession>
<evidence type="ECO:0000256" key="1">
    <source>
        <dbReference type="SAM" id="MobiDB-lite"/>
    </source>
</evidence>
<evidence type="ECO:0000313" key="2">
    <source>
        <dbReference type="EMBL" id="ADL16664.1"/>
    </source>
</evidence>
<reference evidence="2" key="1">
    <citation type="submission" date="2010-06" db="EMBL/GenBank/DDBJ databases">
        <title>A neurotropic herpesvirus infecting the gastropod, abalone, shares ancestry with oyster herpesvirus and a herpesvirus associated with the amphioxus genome.</title>
        <authorList>
            <person name="Savin K.W."/>
            <person name="Cocks B.G."/>
            <person name="Wong F."/>
            <person name="Sawbridge T."/>
            <person name="Cogan N."/>
            <person name="Savage D."/>
            <person name="Warner S."/>
        </authorList>
    </citation>
    <scope>NUCLEOTIDE SEQUENCE</scope>
    <source>
        <strain evidence="2">Victoria</strain>
    </source>
</reference>
<organism evidence="2">
    <name type="scientific">Abalone herpesvirus Victoria/AUS/2007</name>
    <dbReference type="NCBI Taxonomy" id="860344"/>
    <lineage>
        <taxon>Viruses</taxon>
        <taxon>Duplodnaviria</taxon>
        <taxon>Heunggongvirae</taxon>
        <taxon>Peploviricota</taxon>
        <taxon>Herviviricetes</taxon>
        <taxon>Herpesvirales</taxon>
        <taxon>Malacoherpesviridae</taxon>
        <taxon>Aurivirus</taxon>
        <taxon>Aurivirus haliotidmalaco1</taxon>
        <taxon>Haliotid herpesvirus 1</taxon>
    </lineage>
</organism>
<name>E0ADJ1_9VIRU</name>
<proteinExistence type="predicted"/>
<protein>
    <submittedName>
        <fullName evidence="2">AbHVp030c</fullName>
    </submittedName>
</protein>
<feature type="region of interest" description="Disordered" evidence="1">
    <location>
        <begin position="562"/>
        <end position="622"/>
    </location>
</feature>